<evidence type="ECO:0000259" key="7">
    <source>
        <dbReference type="Pfam" id="PF02463"/>
    </source>
</evidence>
<dbReference type="GO" id="GO:0016887">
    <property type="term" value="F:ATP hydrolysis activity"/>
    <property type="evidence" value="ECO:0007669"/>
    <property type="project" value="InterPro"/>
</dbReference>
<comment type="function">
    <text evidence="6">Required for chromosome condensation and partitioning.</text>
</comment>
<evidence type="ECO:0000313" key="8">
    <source>
        <dbReference type="EMBL" id="GJD90690.1"/>
    </source>
</evidence>
<feature type="coiled-coil region" evidence="6">
    <location>
        <begin position="175"/>
        <end position="212"/>
    </location>
</feature>
<dbReference type="InterPro" id="IPR024704">
    <property type="entry name" value="SMC"/>
</dbReference>
<dbReference type="GO" id="GO:0007062">
    <property type="term" value="P:sister chromatid cohesion"/>
    <property type="evidence" value="ECO:0007669"/>
    <property type="project" value="InterPro"/>
</dbReference>
<evidence type="ECO:0000256" key="4">
    <source>
        <dbReference type="ARBA" id="ARBA00023054"/>
    </source>
</evidence>
<evidence type="ECO:0000256" key="2">
    <source>
        <dbReference type="ARBA" id="ARBA00022741"/>
    </source>
</evidence>
<dbReference type="PANTHER" id="PTHR43977">
    <property type="entry name" value="STRUCTURAL MAINTENANCE OF CHROMOSOMES PROTEIN 3"/>
    <property type="match status" value="1"/>
</dbReference>
<sequence>MRISGLVIDGFKSFADRVKLPIESGTTGIVGPNGCGKSNLMEAIRWGMGEHRVAEFRGSGMEDVIFAGTQRRSERIICEVGIEHEDPARDDGRLLVRRRIERGEGSSYWFADRKARLSDVVLHYKDLGSGPTSAALVSQSQITRLVDKATPSDRRPLLEAAAGIAGLKPRRDAAAKSLRESLQNLHDNERDLERMRAEVERLTTEAEQARRRMEIDAHVRRAEATLLHVRHRTADDRLSAASAKHETAEREIGDAMVALAAGERTRLAAAGAVPPVRERRLAAESALTRATVHAEQIANDAERRRREREDLLRRVADVDADLAREADAEAEALGGLRGLAEERAVIVEAQADESAEIEEASERFEIAGETAEASGEEVERLVALQAQSDARRMEARRRVEEAGVRARAAAQRLLTVRDALTALLARAVELDPAAAEELAATRKAEAEAAAEALEGADAETERLREAEEEARTALAGAADVLARLRGEAEGVGLALAALGSDPDAVASRIDVDPGYEKALAGALGPDLAVGTDPASPAVWTADAVRGPGHPDGSKPLSERVRGVPQLAERLASVGVVATMAEVDDISARLRPGQRVVSADGYMRRWDGYRSTLGDDASARRLSLEARRRVLDVELQAAVRTSTAASQTLEGVRARTVHARAALDAARRLETAAKAALEAARRSALDAARLRGEVDARIDAARGEAARFEQEDVAGRAEHEEALRVLAGFPPAEILRADLEKARAVQQGARRTADEAKRLLDGLTAAQRGRRERGLAIVREVDALNRRIAAAKERCADLAVRRRTAEEALAQVDQGPAPAGAVEEAREAVEAAREVAASVQRELEEVERRNADAERLVRETAALVERLKEDRSGRIAEIATARQQLADALERVRERFEGRVDELAGIAGIEVGSALPSIGAAESRLSKLVQERDGLGAVNMLAAQQLQEAQTARGAVDKARAEVAQSVQKLEQEVAALDKEGRARMEKAFEEIDGRFRDLFVRLFRGGQAFLKLVDNPDPFAVGIEVYAAPPGKRMQMLSLYSGGEKSLIALGLIFASFLVKPGPICVLDEVDAAMDDANVERMCGLIEELAREGRTRFVVVTHKAMTMSRMDRLYGVTMAEQGVSRIAGIDLNKAVEFARIEEPRRA</sequence>
<dbReference type="HAMAP" id="MF_01894">
    <property type="entry name" value="Smc_prok"/>
    <property type="match status" value="1"/>
</dbReference>
<dbReference type="GO" id="GO:0005737">
    <property type="term" value="C:cytoplasm"/>
    <property type="evidence" value="ECO:0007669"/>
    <property type="project" value="UniProtKB-SubCell"/>
</dbReference>
<dbReference type="Proteomes" id="UP001055247">
    <property type="component" value="Unassembled WGS sequence"/>
</dbReference>
<dbReference type="PIRSF" id="PIRSF005719">
    <property type="entry name" value="SMC"/>
    <property type="match status" value="1"/>
</dbReference>
<proteinExistence type="inferred from homology"/>
<dbReference type="GO" id="GO:0007059">
    <property type="term" value="P:chromosome segregation"/>
    <property type="evidence" value="ECO:0007669"/>
    <property type="project" value="UniProtKB-UniRule"/>
</dbReference>
<evidence type="ECO:0000256" key="5">
    <source>
        <dbReference type="ARBA" id="ARBA00023125"/>
    </source>
</evidence>
<accession>A0AAV4ZSZ4</accession>
<name>A0AAV4ZSZ4_9HYPH</name>
<keyword evidence="3 6" id="KW-0067">ATP-binding</keyword>
<keyword evidence="1 6" id="KW-0963">Cytoplasm</keyword>
<gene>
    <name evidence="8" type="primary">smc_2</name>
    <name evidence="6" type="synonym">smc</name>
    <name evidence="8" type="ORF">BHAOGJBA_4232</name>
</gene>
<comment type="domain">
    <text evidence="6">Contains large globular domains required for ATP hydrolysis at each terminus and a third globular domain forming a flexible hinge near the middle of the molecule. These domains are separated by coiled-coil structures.</text>
</comment>
<dbReference type="GO" id="GO:0006260">
    <property type="term" value="P:DNA replication"/>
    <property type="evidence" value="ECO:0007669"/>
    <property type="project" value="UniProtKB-UniRule"/>
</dbReference>
<feature type="coiled-coil region" evidence="6">
    <location>
        <begin position="446"/>
        <end position="476"/>
    </location>
</feature>
<dbReference type="GO" id="GO:0030261">
    <property type="term" value="P:chromosome condensation"/>
    <property type="evidence" value="ECO:0007669"/>
    <property type="project" value="InterPro"/>
</dbReference>
<comment type="subcellular location">
    <subcellularLocation>
        <location evidence="6">Cytoplasm</location>
    </subcellularLocation>
</comment>
<evidence type="ECO:0000313" key="9">
    <source>
        <dbReference type="Proteomes" id="UP001055247"/>
    </source>
</evidence>
<reference evidence="8" key="2">
    <citation type="submission" date="2021-08" db="EMBL/GenBank/DDBJ databases">
        <authorList>
            <person name="Tani A."/>
            <person name="Ola A."/>
            <person name="Ogura Y."/>
            <person name="Katsura K."/>
            <person name="Hayashi T."/>
        </authorList>
    </citation>
    <scope>NUCLEOTIDE SEQUENCE</scope>
    <source>
        <strain evidence="8">DSM 16372</strain>
    </source>
</reference>
<comment type="subunit">
    <text evidence="6">Homodimer.</text>
</comment>
<organism evidence="8 9">
    <name type="scientific">Methylobacterium hispanicum</name>
    <dbReference type="NCBI Taxonomy" id="270350"/>
    <lineage>
        <taxon>Bacteria</taxon>
        <taxon>Pseudomonadati</taxon>
        <taxon>Pseudomonadota</taxon>
        <taxon>Alphaproteobacteria</taxon>
        <taxon>Hyphomicrobiales</taxon>
        <taxon>Methylobacteriaceae</taxon>
        <taxon>Methylobacterium</taxon>
    </lineage>
</organism>
<evidence type="ECO:0000256" key="3">
    <source>
        <dbReference type="ARBA" id="ARBA00022840"/>
    </source>
</evidence>
<reference evidence="8" key="1">
    <citation type="journal article" date="2016" name="Front. Microbiol.">
        <title>Genome Sequence of the Piezophilic, Mesophilic Sulfate-Reducing Bacterium Desulfovibrio indicus J2T.</title>
        <authorList>
            <person name="Cao J."/>
            <person name="Maignien L."/>
            <person name="Shao Z."/>
            <person name="Alain K."/>
            <person name="Jebbar M."/>
        </authorList>
    </citation>
    <scope>NUCLEOTIDE SEQUENCE</scope>
    <source>
        <strain evidence="8">DSM 16372</strain>
    </source>
</reference>
<keyword evidence="4 6" id="KW-0175">Coiled coil</keyword>
<keyword evidence="2 6" id="KW-0547">Nucleotide-binding</keyword>
<protein>
    <recommendedName>
        <fullName evidence="6">Chromosome partition protein Smc</fullName>
    </recommendedName>
</protein>
<evidence type="ECO:0000256" key="1">
    <source>
        <dbReference type="ARBA" id="ARBA00022490"/>
    </source>
</evidence>
<dbReference type="InterPro" id="IPR003395">
    <property type="entry name" value="RecF/RecN/SMC_N"/>
</dbReference>
<comment type="similarity">
    <text evidence="6">Belongs to the SMC family.</text>
</comment>
<comment type="caution">
    <text evidence="8">The sequence shown here is derived from an EMBL/GenBank/DDBJ whole genome shotgun (WGS) entry which is preliminary data.</text>
</comment>
<feature type="coiled-coil region" evidence="6">
    <location>
        <begin position="941"/>
        <end position="979"/>
    </location>
</feature>
<dbReference type="RefSeq" id="WP_238230846.1">
    <property type="nucleotide sequence ID" value="NZ_BPQO01000020.1"/>
</dbReference>
<feature type="coiled-coil region" evidence="6">
    <location>
        <begin position="780"/>
        <end position="894"/>
    </location>
</feature>
<dbReference type="EMBL" id="BPQO01000020">
    <property type="protein sequence ID" value="GJD90690.1"/>
    <property type="molecule type" value="Genomic_DNA"/>
</dbReference>
<dbReference type="Pfam" id="PF02463">
    <property type="entry name" value="SMC_N"/>
    <property type="match status" value="1"/>
</dbReference>
<dbReference type="GO" id="GO:0003677">
    <property type="term" value="F:DNA binding"/>
    <property type="evidence" value="ECO:0007669"/>
    <property type="project" value="UniProtKB-UniRule"/>
</dbReference>
<evidence type="ECO:0000256" key="6">
    <source>
        <dbReference type="HAMAP-Rule" id="MF_01894"/>
    </source>
</evidence>
<keyword evidence="5 6" id="KW-0238">DNA-binding</keyword>
<feature type="domain" description="RecF/RecN/SMC N-terminal" evidence="7">
    <location>
        <begin position="3"/>
        <end position="1124"/>
    </location>
</feature>
<dbReference type="InterPro" id="IPR027417">
    <property type="entry name" value="P-loop_NTPase"/>
</dbReference>
<dbReference type="GO" id="GO:0005524">
    <property type="term" value="F:ATP binding"/>
    <property type="evidence" value="ECO:0007669"/>
    <property type="project" value="UniProtKB-UniRule"/>
</dbReference>
<feature type="binding site" evidence="6">
    <location>
        <begin position="32"/>
        <end position="39"/>
    </location>
    <ligand>
        <name>ATP</name>
        <dbReference type="ChEBI" id="CHEBI:30616"/>
    </ligand>
</feature>
<dbReference type="AlphaFoldDB" id="A0AAV4ZSZ4"/>
<dbReference type="InterPro" id="IPR011890">
    <property type="entry name" value="SMC_prok"/>
</dbReference>
<dbReference type="Gene3D" id="3.40.50.300">
    <property type="entry name" value="P-loop containing nucleotide triphosphate hydrolases"/>
    <property type="match status" value="2"/>
</dbReference>
<keyword evidence="9" id="KW-1185">Reference proteome</keyword>
<dbReference type="SUPFAM" id="SSF52540">
    <property type="entry name" value="P-loop containing nucleoside triphosphate hydrolases"/>
    <property type="match status" value="1"/>
</dbReference>